<accession>A0AAD9W9R6</accession>
<dbReference type="Gene3D" id="1.20.1250.20">
    <property type="entry name" value="MFS general substrate transporter like domains"/>
    <property type="match status" value="1"/>
</dbReference>
<name>A0AAD9W9R6_PHOAM</name>
<evidence type="ECO:0000313" key="9">
    <source>
        <dbReference type="Proteomes" id="UP001265746"/>
    </source>
</evidence>
<feature type="transmembrane region" description="Helical" evidence="6">
    <location>
        <begin position="287"/>
        <end position="307"/>
    </location>
</feature>
<dbReference type="EMBL" id="JAUJFL010000001">
    <property type="protein sequence ID" value="KAK2613474.1"/>
    <property type="molecule type" value="Genomic_DNA"/>
</dbReference>
<dbReference type="InterPro" id="IPR011701">
    <property type="entry name" value="MFS"/>
</dbReference>
<comment type="caution">
    <text evidence="8">The sequence shown here is derived from an EMBL/GenBank/DDBJ whole genome shotgun (WGS) entry which is preliminary data.</text>
</comment>
<evidence type="ECO:0000256" key="3">
    <source>
        <dbReference type="ARBA" id="ARBA00022989"/>
    </source>
</evidence>
<dbReference type="PANTHER" id="PTHR23501:SF78">
    <property type="entry name" value="MAJOR FACILITATOR SUPERFAMILY (MFS) PROFILE DOMAIN-CONTAINING PROTEIN-RELATED"/>
    <property type="match status" value="1"/>
</dbReference>
<organism evidence="8 9">
    <name type="scientific">Phomopsis amygdali</name>
    <name type="common">Fusicoccum amygdali</name>
    <dbReference type="NCBI Taxonomy" id="1214568"/>
    <lineage>
        <taxon>Eukaryota</taxon>
        <taxon>Fungi</taxon>
        <taxon>Dikarya</taxon>
        <taxon>Ascomycota</taxon>
        <taxon>Pezizomycotina</taxon>
        <taxon>Sordariomycetes</taxon>
        <taxon>Sordariomycetidae</taxon>
        <taxon>Diaporthales</taxon>
        <taxon>Diaporthaceae</taxon>
        <taxon>Diaporthe</taxon>
    </lineage>
</organism>
<dbReference type="Proteomes" id="UP001265746">
    <property type="component" value="Unassembled WGS sequence"/>
</dbReference>
<reference evidence="8" key="1">
    <citation type="submission" date="2023-06" db="EMBL/GenBank/DDBJ databases">
        <authorList>
            <person name="Noh H."/>
        </authorList>
    </citation>
    <scope>NUCLEOTIDE SEQUENCE</scope>
    <source>
        <strain evidence="8">DUCC20226</strain>
    </source>
</reference>
<keyword evidence="4 6" id="KW-0472">Membrane</keyword>
<dbReference type="GO" id="GO:0022857">
    <property type="term" value="F:transmembrane transporter activity"/>
    <property type="evidence" value="ECO:0007669"/>
    <property type="project" value="InterPro"/>
</dbReference>
<feature type="transmembrane region" description="Helical" evidence="6">
    <location>
        <begin position="154"/>
        <end position="174"/>
    </location>
</feature>
<feature type="compositionally biased region" description="Low complexity" evidence="5">
    <location>
        <begin position="522"/>
        <end position="541"/>
    </location>
</feature>
<feature type="transmembrane region" description="Helical" evidence="6">
    <location>
        <begin position="226"/>
        <end position="249"/>
    </location>
</feature>
<evidence type="ECO:0000256" key="2">
    <source>
        <dbReference type="ARBA" id="ARBA00022692"/>
    </source>
</evidence>
<evidence type="ECO:0000256" key="1">
    <source>
        <dbReference type="ARBA" id="ARBA00004141"/>
    </source>
</evidence>
<evidence type="ECO:0000259" key="7">
    <source>
        <dbReference type="PROSITE" id="PS50850"/>
    </source>
</evidence>
<dbReference type="GO" id="GO:0005886">
    <property type="term" value="C:plasma membrane"/>
    <property type="evidence" value="ECO:0007669"/>
    <property type="project" value="TreeGrafter"/>
</dbReference>
<dbReference type="PROSITE" id="PS50850">
    <property type="entry name" value="MFS"/>
    <property type="match status" value="1"/>
</dbReference>
<feature type="domain" description="Major facilitator superfamily (MFS) profile" evidence="7">
    <location>
        <begin position="31"/>
        <end position="514"/>
    </location>
</feature>
<feature type="region of interest" description="Disordered" evidence="5">
    <location>
        <begin position="520"/>
        <end position="574"/>
    </location>
</feature>
<feature type="transmembrane region" description="Helical" evidence="6">
    <location>
        <begin position="388"/>
        <end position="409"/>
    </location>
</feature>
<dbReference type="FunFam" id="1.20.1250.20:FF:000436">
    <property type="entry name" value="MFS transporter, putative"/>
    <property type="match status" value="1"/>
</dbReference>
<feature type="transmembrane region" description="Helical" evidence="6">
    <location>
        <begin position="255"/>
        <end position="275"/>
    </location>
</feature>
<comment type="subcellular location">
    <subcellularLocation>
        <location evidence="1">Membrane</location>
        <topology evidence="1">Multi-pass membrane protein</topology>
    </subcellularLocation>
</comment>
<dbReference type="InterPro" id="IPR020846">
    <property type="entry name" value="MFS_dom"/>
</dbReference>
<proteinExistence type="predicted"/>
<dbReference type="Pfam" id="PF07690">
    <property type="entry name" value="MFS_1"/>
    <property type="match status" value="1"/>
</dbReference>
<feature type="transmembrane region" description="Helical" evidence="6">
    <location>
        <begin position="360"/>
        <end position="382"/>
    </location>
</feature>
<dbReference type="SUPFAM" id="SSF103473">
    <property type="entry name" value="MFS general substrate transporter"/>
    <property type="match status" value="1"/>
</dbReference>
<dbReference type="PANTHER" id="PTHR23501">
    <property type="entry name" value="MAJOR FACILITATOR SUPERFAMILY"/>
    <property type="match status" value="1"/>
</dbReference>
<evidence type="ECO:0000256" key="5">
    <source>
        <dbReference type="SAM" id="MobiDB-lite"/>
    </source>
</evidence>
<sequence length="574" mass="60962">MSTSTSEKQAKNEALLQDQTNLLPRKQLLIVFSTMASAFLVAYADQNGIAVALPTMAEDLNAADTIAWAGTSSMIANTLFQVLYGRLSDIFGRKIIYLSAVALLAIGDILCATAVNAPMLYVARGLAGIAIGGVNSLTMMIVSDIVSLQERGRYQGIIGSCIGLGNTIGPFLSAGFTQSSKTSWRGFFFLLSPLMLCSGVASFFLLPSTPMAKGQGLQKARLVDWWGLLTGTVAIVLFLIPVSGGGSYFQWNSPLVISMLSIAGVATVAFLLVEWKVSKLPMVPMRMFKTPAVAVILLQNFLFGYVYYSELYYLPIYFQNVRRVSPIVSAALLTPLVVAQMIFSVGSGFYITRFSRYGEVIWSGFTCWTLGAGLLCILGQGTNLAVPVIAQMIIGVGVGNVFQPCLIALQAHSPKALRAVVISNRNFLRALGGAVGLACSSQLLQSSLRRALPEELRHLVASSYKLPDLGSLSSSQATQLESAYAQASHDVFISMVPIMGLCLVLCVFIKDRGLSTKEVKPASEAAEAAGPGPADQEAQGQDSGKDVSPSDTASAGADSEKGEPTPVKPASRTG</sequence>
<feature type="transmembrane region" description="Helical" evidence="6">
    <location>
        <begin position="186"/>
        <end position="206"/>
    </location>
</feature>
<dbReference type="AlphaFoldDB" id="A0AAD9W9R6"/>
<dbReference type="InterPro" id="IPR036259">
    <property type="entry name" value="MFS_trans_sf"/>
</dbReference>
<feature type="transmembrane region" description="Helical" evidence="6">
    <location>
        <begin position="65"/>
        <end position="83"/>
    </location>
</feature>
<gene>
    <name evidence="8" type="ORF">N8I77_000387</name>
</gene>
<evidence type="ECO:0000313" key="8">
    <source>
        <dbReference type="EMBL" id="KAK2613474.1"/>
    </source>
</evidence>
<evidence type="ECO:0000256" key="6">
    <source>
        <dbReference type="SAM" id="Phobius"/>
    </source>
</evidence>
<keyword evidence="9" id="KW-1185">Reference proteome</keyword>
<evidence type="ECO:0000256" key="4">
    <source>
        <dbReference type="ARBA" id="ARBA00023136"/>
    </source>
</evidence>
<feature type="transmembrane region" description="Helical" evidence="6">
    <location>
        <begin position="121"/>
        <end position="142"/>
    </location>
</feature>
<keyword evidence="2 6" id="KW-0812">Transmembrane</keyword>
<keyword evidence="3 6" id="KW-1133">Transmembrane helix</keyword>
<feature type="transmembrane region" description="Helical" evidence="6">
    <location>
        <begin position="28"/>
        <end position="45"/>
    </location>
</feature>
<feature type="transmembrane region" description="Helical" evidence="6">
    <location>
        <begin position="327"/>
        <end position="351"/>
    </location>
</feature>
<protein>
    <recommendedName>
        <fullName evidence="7">Major facilitator superfamily (MFS) profile domain-containing protein</fullName>
    </recommendedName>
</protein>
<dbReference type="Gene3D" id="1.20.1720.10">
    <property type="entry name" value="Multidrug resistance protein D"/>
    <property type="match status" value="1"/>
</dbReference>
<feature type="transmembrane region" description="Helical" evidence="6">
    <location>
        <begin position="95"/>
        <end position="115"/>
    </location>
</feature>